<protein>
    <recommendedName>
        <fullName evidence="4">Histidine kinase</fullName>
    </recommendedName>
</protein>
<dbReference type="STRING" id="1216006.VA7868_03381"/>
<feature type="transmembrane region" description="Helical" evidence="1">
    <location>
        <begin position="132"/>
        <end position="154"/>
    </location>
</feature>
<keyword evidence="3" id="KW-1185">Reference proteome</keyword>
<feature type="transmembrane region" description="Helical" evidence="1">
    <location>
        <begin position="186"/>
        <end position="208"/>
    </location>
</feature>
<dbReference type="InterPro" id="IPR031617">
    <property type="entry name" value="PelG"/>
</dbReference>
<gene>
    <name evidence="2" type="ORF">VA7868_03381</name>
</gene>
<name>A0A1M5ZXC4_9VIBR</name>
<feature type="transmembrane region" description="Helical" evidence="1">
    <location>
        <begin position="161"/>
        <end position="180"/>
    </location>
</feature>
<accession>A0A1M5ZXC4</accession>
<feature type="transmembrane region" description="Helical" evidence="1">
    <location>
        <begin position="329"/>
        <end position="349"/>
    </location>
</feature>
<feature type="transmembrane region" description="Helical" evidence="1">
    <location>
        <begin position="420"/>
        <end position="439"/>
    </location>
</feature>
<evidence type="ECO:0000313" key="2">
    <source>
        <dbReference type="EMBL" id="SHI28900.1"/>
    </source>
</evidence>
<dbReference type="AlphaFoldDB" id="A0A1M5ZXC4"/>
<feature type="transmembrane region" description="Helical" evidence="1">
    <location>
        <begin position="228"/>
        <end position="251"/>
    </location>
</feature>
<feature type="transmembrane region" description="Helical" evidence="1">
    <location>
        <begin position="395"/>
        <end position="414"/>
    </location>
</feature>
<keyword evidence="1" id="KW-1133">Transmembrane helix</keyword>
<dbReference type="OrthoDB" id="37830at2"/>
<organism evidence="2 3">
    <name type="scientific">Vibrio aerogenes CECT 7868</name>
    <dbReference type="NCBI Taxonomy" id="1216006"/>
    <lineage>
        <taxon>Bacteria</taxon>
        <taxon>Pseudomonadati</taxon>
        <taxon>Pseudomonadota</taxon>
        <taxon>Gammaproteobacteria</taxon>
        <taxon>Vibrionales</taxon>
        <taxon>Vibrionaceae</taxon>
        <taxon>Vibrio</taxon>
    </lineage>
</organism>
<evidence type="ECO:0000256" key="1">
    <source>
        <dbReference type="SAM" id="Phobius"/>
    </source>
</evidence>
<reference evidence="2 3" key="1">
    <citation type="submission" date="2016-11" db="EMBL/GenBank/DDBJ databases">
        <authorList>
            <person name="Jaros S."/>
            <person name="Januszkiewicz K."/>
            <person name="Wedrychowicz H."/>
        </authorList>
    </citation>
    <scope>NUCLEOTIDE SEQUENCE [LARGE SCALE GENOMIC DNA]</scope>
    <source>
        <strain evidence="2 3">CECT 7868</strain>
    </source>
</reference>
<sequence length="456" mass="51679">MAGIGFEIRKILKKNSLLSIFQAYGYAGIIGSGPWLLSILALMVIGILSVGIVLPQSLIIQFLVSVTYMMAASLILTGGLQLMLTRFAADLFFRRQDQQVLPNLLGSLLLTTIAALVISLLVWPFIPLPSLSKLLLISGFVCLCNQWLGVIFLSGMKEYRAIVLVMIGGYATMILLASVLRFWGLNGLYCSFFVGEAMLMFSFLLMIVRRYPGDRLIRFDFLRPDQVFYGLFFCGLFYNAGVWADKIIFWFMPFTSVEILGPMRASPIYDLPIFLAYLSVIPGMAVFLVRMETDFVEHYDHFYHAVRTDSPLDEIYQLKDNMVRTAQAGIYEIFKVQGITLVFLLLWGGELLRYFGIDVNYRSLLNIDLVGVALQVVMLSLFNIMYYLDKRQSVLVLNGLFLVANTLFTLLTIYLGPYFYGYGFVLACLVTTVAGLLWLNKQFNDLEYETFMQQKG</sequence>
<evidence type="ECO:0000313" key="3">
    <source>
        <dbReference type="Proteomes" id="UP000184608"/>
    </source>
</evidence>
<feature type="transmembrane region" description="Helical" evidence="1">
    <location>
        <begin position="369"/>
        <end position="388"/>
    </location>
</feature>
<keyword evidence="1" id="KW-0812">Transmembrane</keyword>
<dbReference type="EMBL" id="FQXZ01000039">
    <property type="protein sequence ID" value="SHI28900.1"/>
    <property type="molecule type" value="Genomic_DNA"/>
</dbReference>
<feature type="transmembrane region" description="Helical" evidence="1">
    <location>
        <begin position="21"/>
        <end position="52"/>
    </location>
</feature>
<proteinExistence type="predicted"/>
<feature type="transmembrane region" description="Helical" evidence="1">
    <location>
        <begin position="104"/>
        <end position="126"/>
    </location>
</feature>
<feature type="transmembrane region" description="Helical" evidence="1">
    <location>
        <begin position="58"/>
        <end position="84"/>
    </location>
</feature>
<dbReference type="RefSeq" id="WP_073605003.1">
    <property type="nucleotide sequence ID" value="NZ_FQXZ01000039.1"/>
</dbReference>
<dbReference type="Proteomes" id="UP000184608">
    <property type="component" value="Unassembled WGS sequence"/>
</dbReference>
<keyword evidence="1" id="KW-0472">Membrane</keyword>
<feature type="transmembrane region" description="Helical" evidence="1">
    <location>
        <begin position="271"/>
        <end position="289"/>
    </location>
</feature>
<dbReference type="Pfam" id="PF16933">
    <property type="entry name" value="PelG"/>
    <property type="match status" value="1"/>
</dbReference>
<evidence type="ECO:0008006" key="4">
    <source>
        <dbReference type="Google" id="ProtNLM"/>
    </source>
</evidence>